<keyword evidence="4" id="KW-1185">Reference proteome</keyword>
<keyword evidence="2" id="KW-0472">Membrane</keyword>
<reference evidence="4" key="1">
    <citation type="submission" date="2023-12" db="EMBL/GenBank/DDBJ databases">
        <title>Novel species in genus Nocardioides.</title>
        <authorList>
            <person name="Zhou H."/>
        </authorList>
    </citation>
    <scope>NUCLEOTIDE SEQUENCE [LARGE SCALE GENOMIC DNA]</scope>
    <source>
        <strain evidence="4">HM61</strain>
    </source>
</reference>
<protein>
    <recommendedName>
        <fullName evidence="5">PknH-like extracellular domain-containing protein</fullName>
    </recommendedName>
</protein>
<dbReference type="EMBL" id="CP141059">
    <property type="protein sequence ID" value="WQQ25672.1"/>
    <property type="molecule type" value="Genomic_DNA"/>
</dbReference>
<feature type="region of interest" description="Disordered" evidence="1">
    <location>
        <begin position="63"/>
        <end position="82"/>
    </location>
</feature>
<proteinExistence type="predicted"/>
<gene>
    <name evidence="3" type="ORF">SHK19_17105</name>
</gene>
<evidence type="ECO:0000256" key="2">
    <source>
        <dbReference type="SAM" id="Phobius"/>
    </source>
</evidence>
<evidence type="ECO:0000313" key="3">
    <source>
        <dbReference type="EMBL" id="WQQ25672.1"/>
    </source>
</evidence>
<name>A0ABZ0ZN72_9ACTN</name>
<keyword evidence="2" id="KW-0812">Transmembrane</keyword>
<dbReference type="Proteomes" id="UP001327225">
    <property type="component" value="Chromosome"/>
</dbReference>
<feature type="region of interest" description="Disordered" evidence="1">
    <location>
        <begin position="282"/>
        <end position="320"/>
    </location>
</feature>
<evidence type="ECO:0000313" key="4">
    <source>
        <dbReference type="Proteomes" id="UP001327225"/>
    </source>
</evidence>
<organism evidence="3 4">
    <name type="scientific">Nocardioides bizhenqiangii</name>
    <dbReference type="NCBI Taxonomy" id="3095076"/>
    <lineage>
        <taxon>Bacteria</taxon>
        <taxon>Bacillati</taxon>
        <taxon>Actinomycetota</taxon>
        <taxon>Actinomycetes</taxon>
        <taxon>Propionibacteriales</taxon>
        <taxon>Nocardioidaceae</taxon>
        <taxon>Nocardioides</taxon>
    </lineage>
</organism>
<evidence type="ECO:0008006" key="5">
    <source>
        <dbReference type="Google" id="ProtNLM"/>
    </source>
</evidence>
<keyword evidence="2" id="KW-1133">Transmembrane helix</keyword>
<feature type="transmembrane region" description="Helical" evidence="2">
    <location>
        <begin position="40"/>
        <end position="60"/>
    </location>
</feature>
<feature type="region of interest" description="Disordered" evidence="1">
    <location>
        <begin position="1"/>
        <end position="25"/>
    </location>
</feature>
<dbReference type="RefSeq" id="WP_322936958.1">
    <property type="nucleotide sequence ID" value="NZ_CP141059.1"/>
</dbReference>
<evidence type="ECO:0000256" key="1">
    <source>
        <dbReference type="SAM" id="MobiDB-lite"/>
    </source>
</evidence>
<sequence length="681" mass="71446">MSDPIEKLNSLGDALEGAPMPRPASEIRARGDRIRRRKHATIAGVSAVVVAAVAVPIVALTGGGSDDSPDIAPSPTISDPVPVPSLVLAEQNLLTSDDAIYPNGGADWQEIDTFEGDTQGGPASPCQRSSLAELGAEPIFQRQFDFVVTDTRDVEPSLYFNQVVAEFPSGADAQAAYDEVKAWHDDCLPSPAEFYNAGEFTPVAVGIDGSAEVQLSTFGPVDEALDPSGDEGWFLETGLVLTGDRVAMLTQVVHGQDYNWPEGTPVEQMLPVAAERLALGNDETAPEDPSDTGEGPTTIPEDFPLTAGWPEDDGSSEYQLDQPSIDNQAMIPAGDLDGCQSIDAGDASDRLTARLSIGSSAYSREVQLFASPDDAGAFLDSAQDSFSACAAEGPTDTVPSFTTEVLSIGVGQESWLVTRASDGIGRVVIYLVRVGNAVFIHLASDEGTGDTVHALVSESGTSFADVIRAMYDLEGGDPAPDLNAPAATTEIPDNFPLDAVVDGEPPTSDGETTVDGPGADVAGVRAQTACGATLSMPNAGDPDPEHELGYSVSALVGYEGRTLRAYPTVQDALDQLTQLRADLQGCDSDSEGDGLSDRLWRTFANHSGYDAVTFGYTYEIEDGVGAPAGQLYTVVRVGNAVVAIEWSGEYSAEYQTTAAPDQVELARLIAAEMCIFTVDGC</sequence>
<accession>A0ABZ0ZN72</accession>